<dbReference type="SUPFAM" id="SSF57997">
    <property type="entry name" value="Tropomyosin"/>
    <property type="match status" value="1"/>
</dbReference>
<protein>
    <submittedName>
        <fullName evidence="4">SEC10/PgrA surface exclusion domain-containing protein</fullName>
    </submittedName>
</protein>
<comment type="caution">
    <text evidence="4">The sequence shown here is derived from an EMBL/GenBank/DDBJ whole genome shotgun (WGS) entry which is preliminary data.</text>
</comment>
<evidence type="ECO:0000256" key="3">
    <source>
        <dbReference type="SAM" id="Phobius"/>
    </source>
</evidence>
<name>A0A9E2KV50_9LACO</name>
<keyword evidence="1" id="KW-0175">Coiled coil</keyword>
<proteinExistence type="predicted"/>
<reference evidence="4" key="2">
    <citation type="submission" date="2021-04" db="EMBL/GenBank/DDBJ databases">
        <authorList>
            <person name="Gilroy R."/>
        </authorList>
    </citation>
    <scope>NUCLEOTIDE SEQUENCE</scope>
    <source>
        <strain evidence="4">876</strain>
    </source>
</reference>
<feature type="compositionally biased region" description="Polar residues" evidence="2">
    <location>
        <begin position="911"/>
        <end position="936"/>
    </location>
</feature>
<evidence type="ECO:0000313" key="5">
    <source>
        <dbReference type="Proteomes" id="UP000824180"/>
    </source>
</evidence>
<evidence type="ECO:0000256" key="2">
    <source>
        <dbReference type="SAM" id="MobiDB-lite"/>
    </source>
</evidence>
<evidence type="ECO:0000256" key="1">
    <source>
        <dbReference type="SAM" id="Coils"/>
    </source>
</evidence>
<feature type="coiled-coil region" evidence="1">
    <location>
        <begin position="584"/>
        <end position="739"/>
    </location>
</feature>
<keyword evidence="3" id="KW-0812">Transmembrane</keyword>
<gene>
    <name evidence="4" type="ORF">H9843_04120</name>
</gene>
<organism evidence="4 5">
    <name type="scientific">Candidatus Limosilactobacillus merdavium</name>
    <dbReference type="NCBI Taxonomy" id="2838651"/>
    <lineage>
        <taxon>Bacteria</taxon>
        <taxon>Bacillati</taxon>
        <taxon>Bacillota</taxon>
        <taxon>Bacilli</taxon>
        <taxon>Lactobacillales</taxon>
        <taxon>Lactobacillaceae</taxon>
        <taxon>Limosilactobacillus</taxon>
    </lineage>
</organism>
<dbReference type="InterPro" id="IPR027607">
    <property type="entry name" value="Surf_Exclu_SEC10/PgrA"/>
</dbReference>
<feature type="compositionally biased region" description="Low complexity" evidence="2">
    <location>
        <begin position="854"/>
        <end position="893"/>
    </location>
</feature>
<feature type="coiled-coil region" evidence="1">
    <location>
        <begin position="815"/>
        <end position="842"/>
    </location>
</feature>
<feature type="coiled-coil region" evidence="1">
    <location>
        <begin position="94"/>
        <end position="199"/>
    </location>
</feature>
<dbReference type="Gene3D" id="1.10.287.1490">
    <property type="match status" value="1"/>
</dbReference>
<dbReference type="AlphaFoldDB" id="A0A9E2KV50"/>
<sequence length="1075" mass="113413">MANDQQAVNSAAALQSSAEARLSDYIVASQAAATSAFNFALSNAQKTVNDQQAAVNEASQAVNAAQAAVQAAVQAQQNAVATAQQTASDAAKQVAKDAAAVANAQQLLDALKENGSNKDVAAAAQLQAIISQLQSQLKQDKQSAQNAQQMLESAQQNFDQATAAQKSAEEKVNQTKAALAKAQEAVTTAQANATAAQQKVADAKTAALQALETYNNYKNNNNGVPSINVPSSIIKDYENFIKDGNNTPQIKSDCAEGIVANGGKADPSHGFLVANWTSNNGGKTWTPVSMTNYKASDQDKAEIVNPYNMTVEQQTDITKFAAQIINGLRDTFHSTAAGAAHTYGKVKVSPYATQLGNQVIDGAYNNSGWNKNGVGGPHNEAGLITAAKNAGLTTGFVGENISNSLLFNPANVNSDQPMTMADVKESIYASILAMVYQDVETKDGDSMHLGFGGHTEAFLNDPHGMNAISYDDNGNQYMTVTVDKDGWVHFNFFDDGQSSQAMKNKLAQGATTPDGVNAAELNNAHNAYLQKEAQVKTSQTAADAAQNGVTTAKANLATAQTAVNEATAAQQKAANEALNQKAIMANAQVAVQNANELINQLQKKLNDAQAELNAVNGNVQDKARELAQAQDDLNAAQQKLNDSKSVQASRNAAVNDATAKLNQLQQTVQEKQNDLQQAQSELQNKKNEYAQLNSQMRLARVFGTSLEAVSPQSNYEEAISNAKKAVADAQQKLAEDTKTYNASQDKLQQLTAHVSQLKTIYQATLANAKKSDAVQNDTAVKNAKSALAAAQLKVQVENGKLTQLKGTLSKDQATLDTANGDLTKAQEKLNSLLTDLKRAQITFDGLSHPYVPETPATPTTSTSQATTSAAQPNAGSAANNESAAASQASDDNQTTSDAAEEKAESGVEENAASTVAETSEVQTIKSTVENPGSLNRASEEANIKSEIAAQIAARNAHAANDNMMAGYDDPYDNYYDLQQEAASIPSAPLEGYTRQLSSNGAINAKLEDAIKSGQIKLPSDSTNNTKAEAKKQPKVNKDSLTAMTVVAAGAALATGASLNKKRKNRVAKKLENEDN</sequence>
<keyword evidence="3" id="KW-1133">Transmembrane helix</keyword>
<dbReference type="NCBIfam" id="TIGR04320">
    <property type="entry name" value="Surf_Exclu_PgrA"/>
    <property type="match status" value="1"/>
</dbReference>
<keyword evidence="3" id="KW-0472">Membrane</keyword>
<reference evidence="4" key="1">
    <citation type="journal article" date="2021" name="PeerJ">
        <title>Extensive microbial diversity within the chicken gut microbiome revealed by metagenomics and culture.</title>
        <authorList>
            <person name="Gilroy R."/>
            <person name="Ravi A."/>
            <person name="Getino M."/>
            <person name="Pursley I."/>
            <person name="Horton D.L."/>
            <person name="Alikhan N.F."/>
            <person name="Baker D."/>
            <person name="Gharbi K."/>
            <person name="Hall N."/>
            <person name="Watson M."/>
            <person name="Adriaenssens E.M."/>
            <person name="Foster-Nyarko E."/>
            <person name="Jarju S."/>
            <person name="Secka A."/>
            <person name="Antonio M."/>
            <person name="Oren A."/>
            <person name="Chaudhuri R.R."/>
            <person name="La Ragione R."/>
            <person name="Hildebrand F."/>
            <person name="Pallen M.J."/>
        </authorList>
    </citation>
    <scope>NUCLEOTIDE SEQUENCE</scope>
    <source>
        <strain evidence="4">876</strain>
    </source>
</reference>
<dbReference type="Proteomes" id="UP000824180">
    <property type="component" value="Unassembled WGS sequence"/>
</dbReference>
<feature type="region of interest" description="Disordered" evidence="2">
    <location>
        <begin position="1015"/>
        <end position="1035"/>
    </location>
</feature>
<dbReference type="EMBL" id="JAHLFK010000042">
    <property type="protein sequence ID" value="MBU3830062.1"/>
    <property type="molecule type" value="Genomic_DNA"/>
</dbReference>
<feature type="coiled-coil region" evidence="1">
    <location>
        <begin position="41"/>
        <end position="68"/>
    </location>
</feature>
<feature type="transmembrane region" description="Helical" evidence="3">
    <location>
        <begin position="1040"/>
        <end position="1059"/>
    </location>
</feature>
<accession>A0A9E2KV50</accession>
<evidence type="ECO:0000313" key="4">
    <source>
        <dbReference type="EMBL" id="MBU3830062.1"/>
    </source>
</evidence>
<feature type="region of interest" description="Disordered" evidence="2">
    <location>
        <begin position="847"/>
        <end position="938"/>
    </location>
</feature>